<keyword evidence="5" id="KW-0687">Ribonucleoprotein</keyword>
<evidence type="ECO:0000313" key="9">
    <source>
        <dbReference type="EMBL" id="TKR80880.1"/>
    </source>
</evidence>
<dbReference type="InterPro" id="IPR012678">
    <property type="entry name" value="Ribosomal_uL23/eL15/eS24_sf"/>
</dbReference>
<dbReference type="OrthoDB" id="275582at2759"/>
<dbReference type="InterPro" id="IPR012677">
    <property type="entry name" value="Nucleotide-bd_a/b_plait_sf"/>
</dbReference>
<evidence type="ECO:0000256" key="7">
    <source>
        <dbReference type="ARBA" id="ARBA00039977"/>
    </source>
</evidence>
<comment type="subcellular location">
    <subcellularLocation>
        <location evidence="1">Mitochondrion</location>
    </subcellularLocation>
</comment>
<evidence type="ECO:0000256" key="5">
    <source>
        <dbReference type="ARBA" id="ARBA00023274"/>
    </source>
</evidence>
<evidence type="ECO:0000256" key="1">
    <source>
        <dbReference type="ARBA" id="ARBA00004173"/>
    </source>
</evidence>
<sequence>MTTRLARVWQPGNSQVRVFLPDFWVKLLETPDHGRRRLPKNALKFEVDTKMSRDDVRQYLERIYELPVRDVRIENVWGEIKWNAPKDYRYRKAMWKEDDKKMAYVFLSKDVEFKFPDIWKVDHEQNDLEKAREQFHRDVTNSKFVNRDRDVAKWYGV</sequence>
<reference evidence="9 10" key="1">
    <citation type="journal article" date="2015" name="Genome Biol.">
        <title>Comparative genomics of Steinernema reveals deeply conserved gene regulatory networks.</title>
        <authorList>
            <person name="Dillman A.R."/>
            <person name="Macchietto M."/>
            <person name="Porter C.F."/>
            <person name="Rogers A."/>
            <person name="Williams B."/>
            <person name="Antoshechkin I."/>
            <person name="Lee M.M."/>
            <person name="Goodwin Z."/>
            <person name="Lu X."/>
            <person name="Lewis E.E."/>
            <person name="Goodrich-Blair H."/>
            <person name="Stock S.P."/>
            <person name="Adams B.J."/>
            <person name="Sternberg P.W."/>
            <person name="Mortazavi A."/>
        </authorList>
    </citation>
    <scope>NUCLEOTIDE SEQUENCE [LARGE SCALE GENOMIC DNA]</scope>
    <source>
        <strain evidence="9 10">ALL</strain>
    </source>
</reference>
<keyword evidence="3" id="KW-0689">Ribosomal protein</keyword>
<dbReference type="SUPFAM" id="SSF54189">
    <property type="entry name" value="Ribosomal proteins S24e, L23 and L15e"/>
    <property type="match status" value="1"/>
</dbReference>
<dbReference type="PANTHER" id="PTHR12059">
    <property type="entry name" value="RIBOSOMAL PROTEIN L23-RELATED"/>
    <property type="match status" value="1"/>
</dbReference>
<dbReference type="EMBL" id="AZBU02000004">
    <property type="protein sequence ID" value="TKR80880.1"/>
    <property type="molecule type" value="Genomic_DNA"/>
</dbReference>
<accession>A0A4U5NE18</accession>
<comment type="similarity">
    <text evidence="2">Belongs to the universal ribosomal protein uL23 family.</text>
</comment>
<dbReference type="Pfam" id="PF00276">
    <property type="entry name" value="Ribosomal_L23"/>
    <property type="match status" value="1"/>
</dbReference>
<name>A0A4U5NE18_STECR</name>
<dbReference type="AlphaFoldDB" id="A0A4U5NE18"/>
<gene>
    <name evidence="9" type="ORF">L596_014867</name>
</gene>
<dbReference type="Gene3D" id="3.30.70.330">
    <property type="match status" value="1"/>
</dbReference>
<dbReference type="GO" id="GO:0005762">
    <property type="term" value="C:mitochondrial large ribosomal subunit"/>
    <property type="evidence" value="ECO:0007669"/>
    <property type="project" value="TreeGrafter"/>
</dbReference>
<evidence type="ECO:0000256" key="3">
    <source>
        <dbReference type="ARBA" id="ARBA00022980"/>
    </source>
</evidence>
<dbReference type="GO" id="GO:0032543">
    <property type="term" value="P:mitochondrial translation"/>
    <property type="evidence" value="ECO:0007669"/>
    <property type="project" value="TreeGrafter"/>
</dbReference>
<dbReference type="PANTHER" id="PTHR12059:SF5">
    <property type="entry name" value="LARGE RIBOSOMAL SUBUNIT PROTEIN UL23M"/>
    <property type="match status" value="1"/>
</dbReference>
<proteinExistence type="inferred from homology"/>
<reference evidence="9 10" key="2">
    <citation type="journal article" date="2019" name="G3 (Bethesda)">
        <title>Hybrid Assembly of the Genome of the Entomopathogenic Nematode Steinernema carpocapsae Identifies the X-Chromosome.</title>
        <authorList>
            <person name="Serra L."/>
            <person name="Macchietto M."/>
            <person name="Macias-Munoz A."/>
            <person name="McGill C.J."/>
            <person name="Rodriguez I.M."/>
            <person name="Rodriguez B."/>
            <person name="Murad R."/>
            <person name="Mortazavi A."/>
        </authorList>
    </citation>
    <scope>NUCLEOTIDE SEQUENCE [LARGE SCALE GENOMIC DNA]</scope>
    <source>
        <strain evidence="9 10">ALL</strain>
    </source>
</reference>
<dbReference type="InterPro" id="IPR013025">
    <property type="entry name" value="Ribosomal_uL23-like"/>
</dbReference>
<evidence type="ECO:0000313" key="10">
    <source>
        <dbReference type="Proteomes" id="UP000298663"/>
    </source>
</evidence>
<dbReference type="STRING" id="34508.A0A4U5NE18"/>
<keyword evidence="4" id="KW-0496">Mitochondrion</keyword>
<evidence type="ECO:0000256" key="8">
    <source>
        <dbReference type="ARBA" id="ARBA00041375"/>
    </source>
</evidence>
<keyword evidence="10" id="KW-1185">Reference proteome</keyword>
<dbReference type="FunFam" id="3.30.70.330:FF:000284">
    <property type="entry name" value="39S ribosomal protein L23, mitochondrial"/>
    <property type="match status" value="1"/>
</dbReference>
<evidence type="ECO:0000256" key="2">
    <source>
        <dbReference type="ARBA" id="ARBA00006700"/>
    </source>
</evidence>
<protein>
    <recommendedName>
        <fullName evidence="7">Large ribosomal subunit protein uL23m</fullName>
    </recommendedName>
    <alternativeName>
        <fullName evidence="8">39S ribosomal protein L23, mitochondrial</fullName>
    </alternativeName>
</protein>
<evidence type="ECO:0000256" key="6">
    <source>
        <dbReference type="ARBA" id="ARBA00038782"/>
    </source>
</evidence>
<comment type="caution">
    <text evidence="9">The sequence shown here is derived from an EMBL/GenBank/DDBJ whole genome shotgun (WGS) entry which is preliminary data.</text>
</comment>
<dbReference type="GO" id="GO:0003735">
    <property type="term" value="F:structural constituent of ribosome"/>
    <property type="evidence" value="ECO:0007669"/>
    <property type="project" value="InterPro"/>
</dbReference>
<evidence type="ECO:0000256" key="4">
    <source>
        <dbReference type="ARBA" id="ARBA00023128"/>
    </source>
</evidence>
<organism evidence="9 10">
    <name type="scientific">Steinernema carpocapsae</name>
    <name type="common">Entomopathogenic nematode</name>
    <dbReference type="NCBI Taxonomy" id="34508"/>
    <lineage>
        <taxon>Eukaryota</taxon>
        <taxon>Metazoa</taxon>
        <taxon>Ecdysozoa</taxon>
        <taxon>Nematoda</taxon>
        <taxon>Chromadorea</taxon>
        <taxon>Rhabditida</taxon>
        <taxon>Tylenchina</taxon>
        <taxon>Panagrolaimomorpha</taxon>
        <taxon>Strongyloidoidea</taxon>
        <taxon>Steinernematidae</taxon>
        <taxon>Steinernema</taxon>
    </lineage>
</organism>
<comment type="subunit">
    <text evidence="6">Component of the mitochondrial ribosome large subunit (39S) which comprises a 16S rRNA and about 50 distinct proteins.</text>
</comment>
<dbReference type="Proteomes" id="UP000298663">
    <property type="component" value="Unassembled WGS sequence"/>
</dbReference>